<keyword evidence="4" id="KW-0694">RNA-binding</keyword>
<gene>
    <name evidence="6" type="ORF">MVEN_00327800</name>
</gene>
<keyword evidence="1" id="KW-0479">Metal-binding</keyword>
<dbReference type="PROSITE" id="PS50137">
    <property type="entry name" value="DS_RBD"/>
    <property type="match status" value="1"/>
</dbReference>
<name>A0A8H7DA78_9AGAR</name>
<dbReference type="InterPro" id="IPR013083">
    <property type="entry name" value="Znf_RING/FYVE/PHD"/>
</dbReference>
<dbReference type="SUPFAM" id="SSF57903">
    <property type="entry name" value="FYVE/PHD zinc finger"/>
    <property type="match status" value="2"/>
</dbReference>
<proteinExistence type="predicted"/>
<evidence type="ECO:0000313" key="6">
    <source>
        <dbReference type="EMBL" id="KAF7364588.1"/>
    </source>
</evidence>
<dbReference type="OrthoDB" id="3026831at2759"/>
<keyword evidence="3" id="KW-0862">Zinc</keyword>
<accession>A0A8H7DA78</accession>
<dbReference type="InterPro" id="IPR001965">
    <property type="entry name" value="Znf_PHD"/>
</dbReference>
<evidence type="ECO:0000256" key="1">
    <source>
        <dbReference type="ARBA" id="ARBA00022723"/>
    </source>
</evidence>
<protein>
    <recommendedName>
        <fullName evidence="5">DRBM domain-containing protein</fullName>
    </recommendedName>
</protein>
<dbReference type="EMBL" id="JACAZI010000003">
    <property type="protein sequence ID" value="KAF7364588.1"/>
    <property type="molecule type" value="Genomic_DNA"/>
</dbReference>
<keyword evidence="7" id="KW-1185">Reference proteome</keyword>
<dbReference type="InterPro" id="IPR011011">
    <property type="entry name" value="Znf_FYVE_PHD"/>
</dbReference>
<dbReference type="InterPro" id="IPR011009">
    <property type="entry name" value="Kinase-like_dom_sf"/>
</dbReference>
<dbReference type="GO" id="GO:0003723">
    <property type="term" value="F:RNA binding"/>
    <property type="evidence" value="ECO:0007669"/>
    <property type="project" value="UniProtKB-UniRule"/>
</dbReference>
<dbReference type="SUPFAM" id="SSF56112">
    <property type="entry name" value="Protein kinase-like (PK-like)"/>
    <property type="match status" value="1"/>
</dbReference>
<dbReference type="SMART" id="SM00249">
    <property type="entry name" value="PHD"/>
    <property type="match status" value="2"/>
</dbReference>
<reference evidence="6" key="1">
    <citation type="submission" date="2020-05" db="EMBL/GenBank/DDBJ databases">
        <title>Mycena genomes resolve the evolution of fungal bioluminescence.</title>
        <authorList>
            <person name="Tsai I.J."/>
        </authorList>
    </citation>
    <scope>NUCLEOTIDE SEQUENCE</scope>
    <source>
        <strain evidence="6">CCC161011</strain>
    </source>
</reference>
<evidence type="ECO:0000259" key="5">
    <source>
        <dbReference type="PROSITE" id="PS50137"/>
    </source>
</evidence>
<evidence type="ECO:0000256" key="3">
    <source>
        <dbReference type="ARBA" id="ARBA00022833"/>
    </source>
</evidence>
<dbReference type="Gene3D" id="1.10.510.10">
    <property type="entry name" value="Transferase(Phosphotransferase) domain 1"/>
    <property type="match status" value="1"/>
</dbReference>
<evidence type="ECO:0000313" key="7">
    <source>
        <dbReference type="Proteomes" id="UP000620124"/>
    </source>
</evidence>
<dbReference type="Proteomes" id="UP000620124">
    <property type="component" value="Unassembled WGS sequence"/>
</dbReference>
<keyword evidence="2" id="KW-0863">Zinc-finger</keyword>
<evidence type="ECO:0000256" key="4">
    <source>
        <dbReference type="PROSITE-ProRule" id="PRU00266"/>
    </source>
</evidence>
<dbReference type="InterPro" id="IPR014720">
    <property type="entry name" value="dsRBD_dom"/>
</dbReference>
<sequence>MSFISNVDHVVLGDGVYNNVQGNIVHNNFYVTNTIHRVEIDDEQRPPPMISMHPLPQRLQQEAEHGIKIIRRAHLKLTREIGCGPGYHLHAGRSKGRPVIVKVFDAGPTVRQHLESTAAFSRGLFHPNILRIQGISPPSSLIQFITYENVRWKNAEGPLAMALKDELPRSFTLGFRMLAGLSAGLNYLSTQGISLASIGVEDFDILLDTEERFLLCINAQCSNRTVDNSQNAEDQAWGIFNGLSRKVLRSANRALHNEAIDRNPVSLESLRQTTGPQRLLGLAPRPSEVSKETLKETPDVAVPPRREYVWRDIDRGRQSLATIADRLTLDLDMKLSPVHSLQYTDTKSAHRCPGYVREEIILAATIGESAMVSHDTPSPLEICSVCHEIVDVNDTFKCVCGNTNPGSRHTVKCRVCKVWSHSDCVGNPKEFKCASCVAVLLAIAVEQHNAAESVMRSTLETNSKEADKMQQSKASGVFRCVCGDPKPGLQDTIRCQVCKAGSHSKCVGNAKEFKCISCLAIPLKLKSTSTKILETTPRLQIHNSTQLTKYFRDRQASSQLTWVENSTGPSHRIQWRIECKVSGHIRGMIFTQIRPNSALKYGIKGTGIADNKATAKEEAARQTIIALGLNKKYVIKTSFSLGVHHNWTPQS</sequence>
<feature type="domain" description="DRBM" evidence="5">
    <location>
        <begin position="542"/>
        <end position="629"/>
    </location>
</feature>
<dbReference type="Gene3D" id="3.30.160.20">
    <property type="match status" value="1"/>
</dbReference>
<evidence type="ECO:0000256" key="2">
    <source>
        <dbReference type="ARBA" id="ARBA00022771"/>
    </source>
</evidence>
<dbReference type="AlphaFoldDB" id="A0A8H7DA78"/>
<dbReference type="CDD" id="cd15489">
    <property type="entry name" value="PHD_SF"/>
    <property type="match status" value="1"/>
</dbReference>
<dbReference type="GO" id="GO:0008270">
    <property type="term" value="F:zinc ion binding"/>
    <property type="evidence" value="ECO:0007669"/>
    <property type="project" value="UniProtKB-KW"/>
</dbReference>
<dbReference type="Gene3D" id="3.30.40.10">
    <property type="entry name" value="Zinc/RING finger domain, C3HC4 (zinc finger)"/>
    <property type="match status" value="2"/>
</dbReference>
<organism evidence="6 7">
    <name type="scientific">Mycena venus</name>
    <dbReference type="NCBI Taxonomy" id="2733690"/>
    <lineage>
        <taxon>Eukaryota</taxon>
        <taxon>Fungi</taxon>
        <taxon>Dikarya</taxon>
        <taxon>Basidiomycota</taxon>
        <taxon>Agaricomycotina</taxon>
        <taxon>Agaricomycetes</taxon>
        <taxon>Agaricomycetidae</taxon>
        <taxon>Agaricales</taxon>
        <taxon>Marasmiineae</taxon>
        <taxon>Mycenaceae</taxon>
        <taxon>Mycena</taxon>
    </lineage>
</organism>
<comment type="caution">
    <text evidence="6">The sequence shown here is derived from an EMBL/GenBank/DDBJ whole genome shotgun (WGS) entry which is preliminary data.</text>
</comment>